<dbReference type="RefSeq" id="WP_184849893.1">
    <property type="nucleotide sequence ID" value="NZ_JABZEH010000001.1"/>
</dbReference>
<proteinExistence type="predicted"/>
<dbReference type="EMBL" id="JAIVEX010000006">
    <property type="protein sequence ID" value="MDB0522485.1"/>
    <property type="molecule type" value="Genomic_DNA"/>
</dbReference>
<name>A0AAE3NIE2_RALSL</name>
<accession>A0AAE3NIE2</accession>
<evidence type="ECO:0000313" key="2">
    <source>
        <dbReference type="Proteomes" id="UP001143674"/>
    </source>
</evidence>
<comment type="caution">
    <text evidence="1">The sequence shown here is derived from an EMBL/GenBank/DDBJ whole genome shotgun (WGS) entry which is preliminary data.</text>
</comment>
<gene>
    <name evidence="1" type="ORF">LBW55_12810</name>
</gene>
<evidence type="ECO:0000313" key="1">
    <source>
        <dbReference type="EMBL" id="MDB0522485.1"/>
    </source>
</evidence>
<protein>
    <submittedName>
        <fullName evidence="1">Uncharacterized protein</fullName>
    </submittedName>
</protein>
<dbReference type="Proteomes" id="UP001143674">
    <property type="component" value="Unassembled WGS sequence"/>
</dbReference>
<dbReference type="AlphaFoldDB" id="A0AAE3NIE2"/>
<sequence>MSQVERVKKSASPLLCARSRSRDSFLKATATDAVGSVAAFVVAGQVGGLVAGRVGGYVGAAATGAAAAGAYDLTQQAAQNVTYALTDGEAGRNGVSLDELGNSALFGAALGVGGKYLADYGNYNVRLNVGEPGTLYSNPLPFRLEAPSSVDVESYVAGLATKTTPTSTNAGLFEVEQTGPLNYRVVGGGTAIDADGYRGTSLLDAKYVGDPSVSPYVDGSKVPLFLRDKILQQQQYEFQRYQAVINDPSVPFNSLNVLTNEPKAVPYFQRLFDQYKVPGQVQVVPTNIPQVGPKLP</sequence>
<reference evidence="1" key="1">
    <citation type="submission" date="2021-09" db="EMBL/GenBank/DDBJ databases">
        <title>Genomic analysis of Ralstonia spp.</title>
        <authorList>
            <person name="Aburjaile F."/>
            <person name="Ariute J.C."/>
            <person name="Pais A.K.L."/>
            <person name="Albuquerque G.M.R."/>
            <person name="Silva A.M.F."/>
            <person name="Brenig B."/>
            <person name="Azevedo V."/>
            <person name="Matiuzzi M."/>
            <person name="Ramos R."/>
            <person name="Goes-Neto A."/>
            <person name="Soares S."/>
            <person name="Iseppon A.M.B."/>
            <person name="Souza E."/>
            <person name="Gama M."/>
        </authorList>
    </citation>
    <scope>NUCLEOTIDE SEQUENCE</scope>
    <source>
        <strain evidence="1">B4</strain>
    </source>
</reference>
<organism evidence="1 2">
    <name type="scientific">Ralstonia solanacearum</name>
    <name type="common">Pseudomonas solanacearum</name>
    <dbReference type="NCBI Taxonomy" id="305"/>
    <lineage>
        <taxon>Bacteria</taxon>
        <taxon>Pseudomonadati</taxon>
        <taxon>Pseudomonadota</taxon>
        <taxon>Betaproteobacteria</taxon>
        <taxon>Burkholderiales</taxon>
        <taxon>Burkholderiaceae</taxon>
        <taxon>Ralstonia</taxon>
        <taxon>Ralstonia solanacearum species complex</taxon>
    </lineage>
</organism>